<accession>A0A2P2NQ03</accession>
<sequence>MVTLRWLKMQGDHQQSVQAPLSHPSISFPNSTMKLTPFLYKTQTT</sequence>
<dbReference type="AlphaFoldDB" id="A0A2P2NQ03"/>
<organism evidence="1">
    <name type="scientific">Rhizophora mucronata</name>
    <name type="common">Asiatic mangrove</name>
    <dbReference type="NCBI Taxonomy" id="61149"/>
    <lineage>
        <taxon>Eukaryota</taxon>
        <taxon>Viridiplantae</taxon>
        <taxon>Streptophyta</taxon>
        <taxon>Embryophyta</taxon>
        <taxon>Tracheophyta</taxon>
        <taxon>Spermatophyta</taxon>
        <taxon>Magnoliopsida</taxon>
        <taxon>eudicotyledons</taxon>
        <taxon>Gunneridae</taxon>
        <taxon>Pentapetalae</taxon>
        <taxon>rosids</taxon>
        <taxon>fabids</taxon>
        <taxon>Malpighiales</taxon>
        <taxon>Rhizophoraceae</taxon>
        <taxon>Rhizophora</taxon>
    </lineage>
</organism>
<evidence type="ECO:0000313" key="1">
    <source>
        <dbReference type="EMBL" id="MBX44480.1"/>
    </source>
</evidence>
<name>A0A2P2NQ03_RHIMU</name>
<reference evidence="1" key="1">
    <citation type="submission" date="2018-02" db="EMBL/GenBank/DDBJ databases">
        <title>Rhizophora mucronata_Transcriptome.</title>
        <authorList>
            <person name="Meera S.P."/>
            <person name="Sreeshan A."/>
            <person name="Augustine A."/>
        </authorList>
    </citation>
    <scope>NUCLEOTIDE SEQUENCE</scope>
    <source>
        <tissue evidence="1">Leaf</tissue>
    </source>
</reference>
<protein>
    <submittedName>
        <fullName evidence="1">Uncharacterized protein</fullName>
    </submittedName>
</protein>
<dbReference type="EMBL" id="GGEC01063996">
    <property type="protein sequence ID" value="MBX44480.1"/>
    <property type="molecule type" value="Transcribed_RNA"/>
</dbReference>
<proteinExistence type="predicted"/>